<sequence>MSYSFETSCWLFSVCSLSNDSYSSSWRRDVLSDSKDFWEFFPTEVLPVSRAALLSSMREIPPLSSGVSKVSGGCLRMLGESERPMRLAVTMGSVAQNKALKAFPCLPSWSIHSKSHSMKPRQASLMLAEVVRSNCCSINFKLYSFSSISSMTKRVFEALGPSFIEFASFAFCNLACFEIRSFCRVSRMAIAPICTLSLS</sequence>
<dbReference type="InParanoid" id="C4Y5C8"/>
<evidence type="ECO:0000313" key="1">
    <source>
        <dbReference type="EMBL" id="EEQ39234.1"/>
    </source>
</evidence>
<organism evidence="1 2">
    <name type="scientific">Clavispora lusitaniae (strain ATCC 42720)</name>
    <name type="common">Yeast</name>
    <name type="synonym">Candida lusitaniae</name>
    <dbReference type="NCBI Taxonomy" id="306902"/>
    <lineage>
        <taxon>Eukaryota</taxon>
        <taxon>Fungi</taxon>
        <taxon>Dikarya</taxon>
        <taxon>Ascomycota</taxon>
        <taxon>Saccharomycotina</taxon>
        <taxon>Pichiomycetes</taxon>
        <taxon>Metschnikowiaceae</taxon>
        <taxon>Clavispora</taxon>
    </lineage>
</organism>
<dbReference type="HOGENOM" id="CLU_1372059_0_0_1"/>
<protein>
    <submittedName>
        <fullName evidence="1">Uncharacterized protein</fullName>
    </submittedName>
</protein>
<dbReference type="EMBL" id="CH408079">
    <property type="protein sequence ID" value="EEQ39234.1"/>
    <property type="molecule type" value="Genomic_DNA"/>
</dbReference>
<dbReference type="KEGG" id="clu:CLUG_03362"/>
<proteinExistence type="predicted"/>
<accession>C4Y5C8</accession>
<dbReference type="VEuPathDB" id="FungiDB:CLUG_03362"/>
<dbReference type="AlphaFoldDB" id="C4Y5C8"/>
<dbReference type="Proteomes" id="UP000007703">
    <property type="component" value="Unassembled WGS sequence"/>
</dbReference>
<evidence type="ECO:0000313" key="2">
    <source>
        <dbReference type="Proteomes" id="UP000007703"/>
    </source>
</evidence>
<name>C4Y5C8_CLAL4</name>
<reference evidence="1 2" key="1">
    <citation type="journal article" date="2009" name="Nature">
        <title>Evolution of pathogenicity and sexual reproduction in eight Candida genomes.</title>
        <authorList>
            <person name="Butler G."/>
            <person name="Rasmussen M.D."/>
            <person name="Lin M.F."/>
            <person name="Santos M.A."/>
            <person name="Sakthikumar S."/>
            <person name="Munro C.A."/>
            <person name="Rheinbay E."/>
            <person name="Grabherr M."/>
            <person name="Forche A."/>
            <person name="Reedy J.L."/>
            <person name="Agrafioti I."/>
            <person name="Arnaud M.B."/>
            <person name="Bates S."/>
            <person name="Brown A.J."/>
            <person name="Brunke S."/>
            <person name="Costanzo M.C."/>
            <person name="Fitzpatrick D.A."/>
            <person name="de Groot P.W."/>
            <person name="Harris D."/>
            <person name="Hoyer L.L."/>
            <person name="Hube B."/>
            <person name="Klis F.M."/>
            <person name="Kodira C."/>
            <person name="Lennard N."/>
            <person name="Logue M.E."/>
            <person name="Martin R."/>
            <person name="Neiman A.M."/>
            <person name="Nikolaou E."/>
            <person name="Quail M.A."/>
            <person name="Quinn J."/>
            <person name="Santos M.C."/>
            <person name="Schmitzberger F.F."/>
            <person name="Sherlock G."/>
            <person name="Shah P."/>
            <person name="Silverstein K.A."/>
            <person name="Skrzypek M.S."/>
            <person name="Soll D."/>
            <person name="Staggs R."/>
            <person name="Stansfield I."/>
            <person name="Stumpf M.P."/>
            <person name="Sudbery P.E."/>
            <person name="Srikantha T."/>
            <person name="Zeng Q."/>
            <person name="Berman J."/>
            <person name="Berriman M."/>
            <person name="Heitman J."/>
            <person name="Gow N.A."/>
            <person name="Lorenz M.C."/>
            <person name="Birren B.W."/>
            <person name="Kellis M."/>
            <person name="Cuomo C.A."/>
        </authorList>
    </citation>
    <scope>NUCLEOTIDE SEQUENCE [LARGE SCALE GENOMIC DNA]</scope>
    <source>
        <strain evidence="1 2">ATCC 42720</strain>
    </source>
</reference>
<gene>
    <name evidence="1" type="ORF">CLUG_03362</name>
</gene>